<keyword evidence="2" id="KW-1185">Reference proteome</keyword>
<gene>
    <name evidence="1" type="ordered locus">CHU_2023</name>
</gene>
<reference evidence="1 2" key="1">
    <citation type="journal article" date="2007" name="Appl. Environ. Microbiol.">
        <title>Genome sequence of the cellulolytic gliding bacterium Cytophaga hutchinsonii.</title>
        <authorList>
            <person name="Xie G."/>
            <person name="Bruce D.C."/>
            <person name="Challacombe J.F."/>
            <person name="Chertkov O."/>
            <person name="Detter J.C."/>
            <person name="Gilna P."/>
            <person name="Han C.S."/>
            <person name="Lucas S."/>
            <person name="Misra M."/>
            <person name="Myers G.L."/>
            <person name="Richardson P."/>
            <person name="Tapia R."/>
            <person name="Thayer N."/>
            <person name="Thompson L.S."/>
            <person name="Brettin T.S."/>
            <person name="Henrissat B."/>
            <person name="Wilson D.B."/>
            <person name="McBride M.J."/>
        </authorList>
    </citation>
    <scope>NUCLEOTIDE SEQUENCE [LARGE SCALE GENOMIC DNA]</scope>
    <source>
        <strain evidence="2">ATCC 33406 / DSM 1761 / CIP 103989 / NBRC 15051 / NCIMB 9469 / D465</strain>
    </source>
</reference>
<dbReference type="AlphaFoldDB" id="A0A6N4SSB3"/>
<evidence type="ECO:0000313" key="1">
    <source>
        <dbReference type="EMBL" id="ABG59289.1"/>
    </source>
</evidence>
<dbReference type="EMBL" id="CP000383">
    <property type="protein sequence ID" value="ABG59289.1"/>
    <property type="molecule type" value="Genomic_DNA"/>
</dbReference>
<dbReference type="SUPFAM" id="SSF53756">
    <property type="entry name" value="UDP-Glycosyltransferase/glycogen phosphorylase"/>
    <property type="match status" value="1"/>
</dbReference>
<proteinExistence type="predicted"/>
<dbReference type="Gene3D" id="3.40.50.2000">
    <property type="entry name" value="Glycogen Phosphorylase B"/>
    <property type="match status" value="1"/>
</dbReference>
<protein>
    <submittedName>
        <fullName evidence="1">Glycosyltransferase</fullName>
    </submittedName>
</protein>
<evidence type="ECO:0000313" key="2">
    <source>
        <dbReference type="Proteomes" id="UP000001822"/>
    </source>
</evidence>
<name>A0A6N4SSB3_CYTH3</name>
<sequence>MYNFLVIFKNMMKHRILLGSVLKPTNDSRMYEKIGESLSVLPNSEIHVAGYKSEQNDLKNIRFYPIFSSARLSVLRFIAPWKFLFLAVKVKPHTIICSTHELLLVTCLYKILFGCKFIYDVQENYFYNILYTDTFPSFLKPVLAHWVKLKETVCKKQLDGYLLAEKTYQQELNGRIHEPALVLENKYQGACPNKLEIVKITEGNKIRLLYSGTIDTSYGVFEAIDLIIRLYLLDFRFELTIIGFAPNNRELTKVKNRIAPYPFIKLIGGDKPVPHPDILSAIKTHDFGLLPYRFNESTTLRVPTKLFEYLLNHLPVISSHNKTWEEYIKKFNAGIIIPFSDLPKATIIKEQILNTEFYTQGNPAELIWEESKLLNWYSEHFLN</sequence>
<accession>A0A6N4SSB3</accession>
<organism evidence="1 2">
    <name type="scientific">Cytophaga hutchinsonii (strain ATCC 33406 / DSM 1761 / CIP 103989 / NBRC 15051 / NCIMB 9469 / D465)</name>
    <dbReference type="NCBI Taxonomy" id="269798"/>
    <lineage>
        <taxon>Bacteria</taxon>
        <taxon>Pseudomonadati</taxon>
        <taxon>Bacteroidota</taxon>
        <taxon>Cytophagia</taxon>
        <taxon>Cytophagales</taxon>
        <taxon>Cytophagaceae</taxon>
        <taxon>Cytophaga</taxon>
    </lineage>
</organism>
<dbReference type="KEGG" id="chu:CHU_2023"/>
<dbReference type="Proteomes" id="UP000001822">
    <property type="component" value="Chromosome"/>
</dbReference>